<evidence type="ECO:0000256" key="2">
    <source>
        <dbReference type="ARBA" id="ARBA00009127"/>
    </source>
</evidence>
<reference evidence="8" key="1">
    <citation type="submission" date="2025-08" db="UniProtKB">
        <authorList>
            <consortium name="RefSeq"/>
        </authorList>
    </citation>
    <scope>IDENTIFICATION</scope>
    <source>
        <strain evidence="8">11010-0011.00</strain>
        <tissue evidence="8">Whole body</tissue>
    </source>
</reference>
<dbReference type="Pfam" id="PF03022">
    <property type="entry name" value="MRJP"/>
    <property type="match status" value="1"/>
</dbReference>
<evidence type="ECO:0000256" key="5">
    <source>
        <dbReference type="ARBA" id="ARBA00023180"/>
    </source>
</evidence>
<dbReference type="RefSeq" id="XP_030369551.1">
    <property type="nucleotide sequence ID" value="XM_030513691.1"/>
</dbReference>
<comment type="subcellular location">
    <subcellularLocation>
        <location evidence="1">Secreted</location>
    </subcellularLocation>
</comment>
<accession>A0A6J2SY90</accession>
<dbReference type="CTD" id="41651"/>
<dbReference type="PANTHER" id="PTHR10009">
    <property type="entry name" value="PROTEIN YELLOW-RELATED"/>
    <property type="match status" value="1"/>
</dbReference>
<keyword evidence="7" id="KW-1185">Reference proteome</keyword>
<dbReference type="OrthoDB" id="8184345at2759"/>
<dbReference type="InterPro" id="IPR017996">
    <property type="entry name" value="MRJP/yellow-related"/>
</dbReference>
<dbReference type="AlphaFoldDB" id="A0A6J2SY90"/>
<evidence type="ECO:0000256" key="1">
    <source>
        <dbReference type="ARBA" id="ARBA00004613"/>
    </source>
</evidence>
<keyword evidence="3" id="KW-0964">Secreted</keyword>
<name>A0A6J2SY90_DROLE</name>
<dbReference type="GeneID" id="115620460"/>
<evidence type="ECO:0000256" key="6">
    <source>
        <dbReference type="SAM" id="SignalP"/>
    </source>
</evidence>
<proteinExistence type="inferred from homology"/>
<dbReference type="PANTHER" id="PTHR10009:SF7">
    <property type="entry name" value="GH10609P-RELATED"/>
    <property type="match status" value="1"/>
</dbReference>
<keyword evidence="4 6" id="KW-0732">Signal</keyword>
<gene>
    <name evidence="8" type="primary">LOC115620460</name>
</gene>
<keyword evidence="5" id="KW-0325">Glycoprotein</keyword>
<dbReference type="Gene3D" id="2.120.10.30">
    <property type="entry name" value="TolB, C-terminal domain"/>
    <property type="match status" value="1"/>
</dbReference>
<sequence length="421" mass="46902">MPTPKCILFPVLLLLCFLVGGQTQKLYRKQLYTLHKWNDLSLSFPPKIEQFRSSLSGHFLPVDVDIEYGDEGRHRTFLTIPRLSLATPYTLAIVAASDNDVVDNPRLEPYPSADWHFLNANCSGITSAIRTFIDECWRLWVVDSGQVNSLQVCAPQILTFDLVTDVLVHRYTLPGHIYTPSVSIFTALVVDIPASGARTKCLGGKAYIADAWGYGLIVYDALTDRSWRIEHELMMPEGMRRFGTALAGIFTVSLSPRQAAVRHLYFHTLNSFNEIVIPLSLVNNASYWRSDTNSIGKGFRALGTRGTHCESEVMDSAGNLYCSLISLGSLISWKENENYTADNIRAVAYNPEQLKFVTGLKVNRNSKGEDELWALSSEPKLFVGGALDANEVKFQIIGCRTLDLLGNTPCKVGSMRTQPQP</sequence>
<evidence type="ECO:0000313" key="8">
    <source>
        <dbReference type="RefSeq" id="XP_030369551.1"/>
    </source>
</evidence>
<organism evidence="7 8">
    <name type="scientific">Drosophila lebanonensis</name>
    <name type="common">Fruit fly</name>
    <name type="synonym">Scaptodrosophila lebanonensis</name>
    <dbReference type="NCBI Taxonomy" id="7225"/>
    <lineage>
        <taxon>Eukaryota</taxon>
        <taxon>Metazoa</taxon>
        <taxon>Ecdysozoa</taxon>
        <taxon>Arthropoda</taxon>
        <taxon>Hexapoda</taxon>
        <taxon>Insecta</taxon>
        <taxon>Pterygota</taxon>
        <taxon>Neoptera</taxon>
        <taxon>Endopterygota</taxon>
        <taxon>Diptera</taxon>
        <taxon>Brachycera</taxon>
        <taxon>Muscomorpha</taxon>
        <taxon>Ephydroidea</taxon>
        <taxon>Drosophilidae</taxon>
        <taxon>Scaptodrosophila</taxon>
    </lineage>
</organism>
<feature type="chain" id="PRO_5026935198" evidence="6">
    <location>
        <begin position="24"/>
        <end position="421"/>
    </location>
</feature>
<evidence type="ECO:0000313" key="7">
    <source>
        <dbReference type="Proteomes" id="UP000504634"/>
    </source>
</evidence>
<dbReference type="InterPro" id="IPR011042">
    <property type="entry name" value="6-blade_b-propeller_TolB-like"/>
</dbReference>
<feature type="signal peptide" evidence="6">
    <location>
        <begin position="1"/>
        <end position="23"/>
    </location>
</feature>
<evidence type="ECO:0000256" key="4">
    <source>
        <dbReference type="ARBA" id="ARBA00022729"/>
    </source>
</evidence>
<dbReference type="Proteomes" id="UP000504634">
    <property type="component" value="Unplaced"/>
</dbReference>
<comment type="similarity">
    <text evidence="2">Belongs to the major royal jelly protein family.</text>
</comment>
<dbReference type="GO" id="GO:0005576">
    <property type="term" value="C:extracellular region"/>
    <property type="evidence" value="ECO:0007669"/>
    <property type="project" value="UniProtKB-SubCell"/>
</dbReference>
<evidence type="ECO:0000256" key="3">
    <source>
        <dbReference type="ARBA" id="ARBA00022525"/>
    </source>
</evidence>
<protein>
    <submittedName>
        <fullName evidence="8">Protein yellow</fullName>
    </submittedName>
</protein>